<evidence type="ECO:0000256" key="1">
    <source>
        <dbReference type="ARBA" id="ARBA00001917"/>
    </source>
</evidence>
<evidence type="ECO:0000313" key="9">
    <source>
        <dbReference type="Proteomes" id="UP000191024"/>
    </source>
</evidence>
<comment type="similarity">
    <text evidence="4">Belongs to the nitroreductase family.</text>
</comment>
<comment type="subcellular location">
    <subcellularLocation>
        <location evidence="3">Cytoplasm</location>
    </subcellularLocation>
    <subcellularLocation>
        <location evidence="2">Nucleus</location>
    </subcellularLocation>
</comment>
<organism evidence="8 9">
    <name type="scientific">Lachancea mirantina</name>
    <dbReference type="NCBI Taxonomy" id="1230905"/>
    <lineage>
        <taxon>Eukaryota</taxon>
        <taxon>Fungi</taxon>
        <taxon>Dikarya</taxon>
        <taxon>Ascomycota</taxon>
        <taxon>Saccharomycotina</taxon>
        <taxon>Saccharomycetes</taxon>
        <taxon>Saccharomycetales</taxon>
        <taxon>Saccharomycetaceae</taxon>
        <taxon>Lachancea</taxon>
    </lineage>
</organism>
<dbReference type="GO" id="GO:0034599">
    <property type="term" value="P:cellular response to oxidative stress"/>
    <property type="evidence" value="ECO:0007669"/>
    <property type="project" value="InterPro"/>
</dbReference>
<dbReference type="PANTHER" id="PTHR43035">
    <property type="entry name" value="FATTY ACID REPRESSION MUTANT PROTEIN 2-RELATED"/>
    <property type="match status" value="1"/>
</dbReference>
<keyword evidence="5" id="KW-0963">Cytoplasm</keyword>
<evidence type="ECO:0000313" key="8">
    <source>
        <dbReference type="EMBL" id="SCU95186.1"/>
    </source>
</evidence>
<dbReference type="Gene3D" id="3.40.109.10">
    <property type="entry name" value="NADH Oxidase"/>
    <property type="match status" value="1"/>
</dbReference>
<dbReference type="GO" id="GO:0005737">
    <property type="term" value="C:cytoplasm"/>
    <property type="evidence" value="ECO:0007669"/>
    <property type="project" value="UniProtKB-SubCell"/>
</dbReference>
<dbReference type="Proteomes" id="UP000191024">
    <property type="component" value="Chromosome F"/>
</dbReference>
<keyword evidence="7" id="KW-0539">Nucleus</keyword>
<gene>
    <name evidence="8" type="ORF">LAMI_0F01398G</name>
</gene>
<dbReference type="GO" id="GO:0016491">
    <property type="term" value="F:oxidoreductase activity"/>
    <property type="evidence" value="ECO:0007669"/>
    <property type="project" value="UniProtKB-KW"/>
</dbReference>
<evidence type="ECO:0000256" key="7">
    <source>
        <dbReference type="ARBA" id="ARBA00023242"/>
    </source>
</evidence>
<sequence>MSKVNQFLDAITARRTIYSLKPSLPEGLSIEDVQKVVQKIVKETPSAFNSQINRAVILTGQAHKDLWSKVIEGVDGNFAKRPISVRDEAFGTVLFMVNDEKTSELQGQFPAWASAFNQFADHSSGAAQISTWTALELLGLGAHLQHFNGFVKASASDDIVPKHYSVQAQLVFGAPVEAPQPKTYIDNEIKVIS</sequence>
<proteinExistence type="inferred from homology"/>
<evidence type="ECO:0000256" key="3">
    <source>
        <dbReference type="ARBA" id="ARBA00004496"/>
    </source>
</evidence>
<evidence type="ECO:0000256" key="6">
    <source>
        <dbReference type="ARBA" id="ARBA00023002"/>
    </source>
</evidence>
<protein>
    <submittedName>
        <fullName evidence="8">LAMI_0F01398g1_1</fullName>
    </submittedName>
</protein>
<dbReference type="PANTHER" id="PTHR43035:SF1">
    <property type="entry name" value="FATTY ACID REPRESSION MUTANT PROTEIN 2-RELATED"/>
    <property type="match status" value="1"/>
</dbReference>
<keyword evidence="9" id="KW-1185">Reference proteome</keyword>
<name>A0A1G4JVW3_9SACH</name>
<dbReference type="InterPro" id="IPR033877">
    <property type="entry name" value="Frm2/Hbn1"/>
</dbReference>
<accession>A0A1G4JVW3</accession>
<dbReference type="OrthoDB" id="2138173at2759"/>
<keyword evidence="6" id="KW-0560">Oxidoreductase</keyword>
<dbReference type="STRING" id="1230905.A0A1G4JVW3"/>
<evidence type="ECO:0000256" key="5">
    <source>
        <dbReference type="ARBA" id="ARBA00022490"/>
    </source>
</evidence>
<dbReference type="SUPFAM" id="SSF55469">
    <property type="entry name" value="FMN-dependent nitroreductase-like"/>
    <property type="match status" value="1"/>
</dbReference>
<dbReference type="FunFam" id="3.40.109.10:FF:000001">
    <property type="entry name" value="Nitroreductase family"/>
    <property type="match status" value="1"/>
</dbReference>
<reference evidence="9" key="1">
    <citation type="submission" date="2016-03" db="EMBL/GenBank/DDBJ databases">
        <authorList>
            <person name="Devillers H."/>
        </authorList>
    </citation>
    <scope>NUCLEOTIDE SEQUENCE [LARGE SCALE GENOMIC DNA]</scope>
</reference>
<dbReference type="GO" id="GO:0005634">
    <property type="term" value="C:nucleus"/>
    <property type="evidence" value="ECO:0007669"/>
    <property type="project" value="UniProtKB-SubCell"/>
</dbReference>
<dbReference type="EMBL" id="LT598467">
    <property type="protein sequence ID" value="SCU95186.1"/>
    <property type="molecule type" value="Genomic_DNA"/>
</dbReference>
<evidence type="ECO:0000256" key="2">
    <source>
        <dbReference type="ARBA" id="ARBA00004123"/>
    </source>
</evidence>
<evidence type="ECO:0000256" key="4">
    <source>
        <dbReference type="ARBA" id="ARBA00007118"/>
    </source>
</evidence>
<dbReference type="AlphaFoldDB" id="A0A1G4JVW3"/>
<dbReference type="InterPro" id="IPR000415">
    <property type="entry name" value="Nitroreductase-like"/>
</dbReference>
<comment type="cofactor">
    <cofactor evidence="1">
        <name>FMN</name>
        <dbReference type="ChEBI" id="CHEBI:58210"/>
    </cofactor>
</comment>